<comment type="caution">
    <text evidence="1">The sequence shown here is derived from an EMBL/GenBank/DDBJ whole genome shotgun (WGS) entry which is preliminary data.</text>
</comment>
<sequence>KQITTAFLLFHFALSLLLLPQRYIFSSKSQPYSPNKSTGAVVVATTKVHIFKQITTISYDKGFVDELLLLPQRYIFSSKSQLKVKPIIIILCCCCYHKGTYFQANHNLILPRQIQMLVVVATTKVHIFKQITT</sequence>
<evidence type="ECO:0000313" key="1">
    <source>
        <dbReference type="EMBL" id="EEX17058.1"/>
    </source>
</evidence>
<dbReference type="STRING" id="649761.HMPREF0973_03088"/>
<accession>C9MTV9</accession>
<proteinExistence type="predicted"/>
<evidence type="ECO:0000313" key="2">
    <source>
        <dbReference type="Proteomes" id="UP000003327"/>
    </source>
</evidence>
<dbReference type="RefSeq" id="WP_004384782.1">
    <property type="nucleotide sequence ID" value="NZ_GG698724.1"/>
</dbReference>
<protein>
    <submittedName>
        <fullName evidence="1">Uncharacterized protein</fullName>
    </submittedName>
</protein>
<name>C9MTV9_9BACT</name>
<reference evidence="1 2" key="1">
    <citation type="submission" date="2009-09" db="EMBL/GenBank/DDBJ databases">
        <authorList>
            <person name="Weinstock G."/>
            <person name="Sodergren E."/>
            <person name="Clifton S."/>
            <person name="Fulton L."/>
            <person name="Fulton B."/>
            <person name="Courtney L."/>
            <person name="Fronick C."/>
            <person name="Harrison M."/>
            <person name="Strong C."/>
            <person name="Farmer C."/>
            <person name="Delahaunty K."/>
            <person name="Markovic C."/>
            <person name="Hall O."/>
            <person name="Minx P."/>
            <person name="Tomlinson C."/>
            <person name="Mitreva M."/>
            <person name="Nelson J."/>
            <person name="Hou S."/>
            <person name="Wollam A."/>
            <person name="Pepin K.H."/>
            <person name="Johnson M."/>
            <person name="Bhonagiri V."/>
            <person name="Nash W.E."/>
            <person name="Warren W."/>
            <person name="Chinwalla A."/>
            <person name="Mardis E.R."/>
            <person name="Wilson R.K."/>
        </authorList>
    </citation>
    <scope>NUCLEOTIDE SEQUENCE [LARGE SCALE GENOMIC DNA]</scope>
    <source>
        <strain evidence="1 2">F0319</strain>
    </source>
</reference>
<dbReference type="Proteomes" id="UP000003327">
    <property type="component" value="Unassembled WGS sequence"/>
</dbReference>
<dbReference type="AlphaFoldDB" id="C9MTV9"/>
<organism evidence="1 2">
    <name type="scientific">Prevotella veroralis F0319</name>
    <dbReference type="NCBI Taxonomy" id="649761"/>
    <lineage>
        <taxon>Bacteria</taxon>
        <taxon>Pseudomonadati</taxon>
        <taxon>Bacteroidota</taxon>
        <taxon>Bacteroidia</taxon>
        <taxon>Bacteroidales</taxon>
        <taxon>Prevotellaceae</taxon>
        <taxon>Prevotella</taxon>
    </lineage>
</organism>
<dbReference type="HOGENOM" id="CLU_1911094_0_0_10"/>
<dbReference type="EMBL" id="ACVA01000085">
    <property type="protein sequence ID" value="EEX17058.1"/>
    <property type="molecule type" value="Genomic_DNA"/>
</dbReference>
<feature type="non-terminal residue" evidence="1">
    <location>
        <position position="1"/>
    </location>
</feature>
<gene>
    <name evidence="1" type="ORF">HMPREF0973_03088</name>
</gene>
<keyword evidence="2" id="KW-1185">Reference proteome</keyword>